<accession>A0A0M3V545</accession>
<dbReference type="AlphaFoldDB" id="A0A0M3V545"/>
<sequence length="64" mass="7082">MFTSSVFKTKKYQFWQQKILTTCVFSIILGMSQTALAGYEPPKDQKPPTGHSDSSGVILCPANQ</sequence>
<name>A0A0M3V545_9NOSO</name>
<dbReference type="PATRIC" id="fig|224013.5.peg.2350"/>
<proteinExistence type="predicted"/>
<protein>
    <submittedName>
        <fullName evidence="3">Uncharacterized protein</fullName>
    </submittedName>
</protein>
<evidence type="ECO:0000313" key="4">
    <source>
        <dbReference type="Proteomes" id="UP000062645"/>
    </source>
</evidence>
<evidence type="ECO:0000256" key="1">
    <source>
        <dbReference type="SAM" id="MobiDB-lite"/>
    </source>
</evidence>
<feature type="region of interest" description="Disordered" evidence="1">
    <location>
        <begin position="39"/>
        <end position="64"/>
    </location>
</feature>
<dbReference type="EMBL" id="CP012036">
    <property type="protein sequence ID" value="ALF53057.1"/>
    <property type="molecule type" value="Genomic_DNA"/>
</dbReference>
<dbReference type="OrthoDB" id="532838at2"/>
<dbReference type="RefSeq" id="WP_062291446.1">
    <property type="nucleotide sequence ID" value="NZ_CP012036.1"/>
</dbReference>
<dbReference type="STRING" id="224013.ACX27_09700"/>
<feature type="signal peptide" evidence="2">
    <location>
        <begin position="1"/>
        <end position="37"/>
    </location>
</feature>
<keyword evidence="4" id="KW-1185">Reference proteome</keyword>
<dbReference type="KEGG" id="npz:ACX27_09700"/>
<evidence type="ECO:0000313" key="3">
    <source>
        <dbReference type="EMBL" id="ALF53057.1"/>
    </source>
</evidence>
<feature type="chain" id="PRO_5005791080" evidence="2">
    <location>
        <begin position="38"/>
        <end position="64"/>
    </location>
</feature>
<keyword evidence="2" id="KW-0732">Signal</keyword>
<gene>
    <name evidence="3" type="ORF">ACX27_09700</name>
</gene>
<organism evidence="3 4">
    <name type="scientific">Nostoc piscinale CENA21</name>
    <dbReference type="NCBI Taxonomy" id="224013"/>
    <lineage>
        <taxon>Bacteria</taxon>
        <taxon>Bacillati</taxon>
        <taxon>Cyanobacteriota</taxon>
        <taxon>Cyanophyceae</taxon>
        <taxon>Nostocales</taxon>
        <taxon>Nostocaceae</taxon>
        <taxon>Nostoc</taxon>
    </lineage>
</organism>
<reference evidence="4" key="1">
    <citation type="submission" date="2015-07" db="EMBL/GenBank/DDBJ databases">
        <title>Genome Of Nitrogen-Fixing Cyanobacterium Nostoc piscinale CENA21 From Solimoes/Amazon River Floodplain Sediments And Comparative Genomics To Uncover Biosynthetic Natural Products Potential.</title>
        <authorList>
            <person name="Leao T.F."/>
            <person name="Leao P.N."/>
            <person name="Guimaraes P.I."/>
            <person name="de Melo A.G.C."/>
            <person name="Ramos R.T.J."/>
            <person name="Silva A."/>
            <person name="Fiore M.F."/>
            <person name="Schneider M.P.C."/>
        </authorList>
    </citation>
    <scope>NUCLEOTIDE SEQUENCE [LARGE SCALE GENOMIC DNA]</scope>
    <source>
        <strain evidence="4">CENA21</strain>
    </source>
</reference>
<evidence type="ECO:0000256" key="2">
    <source>
        <dbReference type="SAM" id="SignalP"/>
    </source>
</evidence>
<dbReference type="Proteomes" id="UP000062645">
    <property type="component" value="Chromosome"/>
</dbReference>
<reference evidence="3 4" key="2">
    <citation type="journal article" date="2016" name="Genome Announc.">
        <title>Draft Genome Sequence of the N2-Fixing Cyanobacterium Nostoc piscinale CENA21, Isolated from the Brazilian Amazon Floodplain.</title>
        <authorList>
            <person name="Leao T."/>
            <person name="Guimaraes P.I."/>
            <person name="de Melo A.G."/>
            <person name="Ramos R.T."/>
            <person name="Leao P.N."/>
            <person name="Silva A."/>
            <person name="Fiore M.F."/>
            <person name="Schneider M.P."/>
        </authorList>
    </citation>
    <scope>NUCLEOTIDE SEQUENCE [LARGE SCALE GENOMIC DNA]</scope>
    <source>
        <strain evidence="3 4">CENA21</strain>
    </source>
</reference>